<evidence type="ECO:0000313" key="14">
    <source>
        <dbReference type="EMBL" id="MBI6630395.1"/>
    </source>
</evidence>
<dbReference type="HAMAP" id="MF_00185">
    <property type="entry name" value="IPP_trans"/>
    <property type="match status" value="1"/>
</dbReference>
<dbReference type="NCBIfam" id="TIGR00174">
    <property type="entry name" value="miaA"/>
    <property type="match status" value="1"/>
</dbReference>
<dbReference type="InterPro" id="IPR018022">
    <property type="entry name" value="IPT"/>
</dbReference>
<evidence type="ECO:0000256" key="3">
    <source>
        <dbReference type="ARBA" id="ARBA00005842"/>
    </source>
</evidence>
<feature type="site" description="Interaction with substrate tRNA" evidence="10">
    <location>
        <position position="107"/>
    </location>
</feature>
<dbReference type="GO" id="GO:0052381">
    <property type="term" value="F:tRNA dimethylallyltransferase activity"/>
    <property type="evidence" value="ECO:0007669"/>
    <property type="project" value="UniProtKB-UniRule"/>
</dbReference>
<dbReference type="Gene3D" id="3.40.50.300">
    <property type="entry name" value="P-loop containing nucleotide triphosphate hydrolases"/>
    <property type="match status" value="1"/>
</dbReference>
<evidence type="ECO:0000256" key="8">
    <source>
        <dbReference type="ARBA" id="ARBA00022842"/>
    </source>
</evidence>
<keyword evidence="5 10" id="KW-0819">tRNA processing</keyword>
<evidence type="ECO:0000256" key="10">
    <source>
        <dbReference type="HAMAP-Rule" id="MF_00185"/>
    </source>
</evidence>
<dbReference type="PANTHER" id="PTHR11088:SF60">
    <property type="entry name" value="TRNA DIMETHYLALLYLTRANSFERASE"/>
    <property type="match status" value="1"/>
</dbReference>
<name>A0A934HTD9_9RHOB</name>
<comment type="subunit">
    <text evidence="10">Monomer.</text>
</comment>
<keyword evidence="15" id="KW-1185">Reference proteome</keyword>
<evidence type="ECO:0000256" key="4">
    <source>
        <dbReference type="ARBA" id="ARBA00022679"/>
    </source>
</evidence>
<comment type="catalytic activity">
    <reaction evidence="9 10 11">
        <text>adenosine(37) in tRNA + dimethylallyl diphosphate = N(6)-dimethylallyladenosine(37) in tRNA + diphosphate</text>
        <dbReference type="Rhea" id="RHEA:26482"/>
        <dbReference type="Rhea" id="RHEA-COMP:10162"/>
        <dbReference type="Rhea" id="RHEA-COMP:10375"/>
        <dbReference type="ChEBI" id="CHEBI:33019"/>
        <dbReference type="ChEBI" id="CHEBI:57623"/>
        <dbReference type="ChEBI" id="CHEBI:74411"/>
        <dbReference type="ChEBI" id="CHEBI:74415"/>
        <dbReference type="EC" id="2.5.1.75"/>
    </reaction>
</comment>
<protein>
    <recommendedName>
        <fullName evidence="10">tRNA dimethylallyltransferase</fullName>
        <ecNumber evidence="10">2.5.1.75</ecNumber>
    </recommendedName>
    <alternativeName>
        <fullName evidence="10">Dimethylallyl diphosphate:tRNA dimethylallyltransferase</fullName>
        <shortName evidence="10">DMAPP:tRNA dimethylallyltransferase</shortName>
        <shortName evidence="10">DMATase</shortName>
    </alternativeName>
    <alternativeName>
        <fullName evidence="10">Isopentenyl-diphosphate:tRNA isopentenyltransferase</fullName>
        <shortName evidence="10">IPP transferase</shortName>
        <shortName evidence="10">IPPT</shortName>
        <shortName evidence="10">IPTase</shortName>
    </alternativeName>
</protein>
<reference evidence="14" key="1">
    <citation type="submission" date="2020-12" db="EMBL/GenBank/DDBJ databases">
        <title>Pontibaca salina gen. nov., sp. nov., isolated from marine sediment.</title>
        <authorList>
            <person name="Bo J."/>
            <person name="Wang S."/>
            <person name="Song X."/>
            <person name="Du Z."/>
        </authorList>
    </citation>
    <scope>NUCLEOTIDE SEQUENCE</scope>
    <source>
        <strain evidence="14">S1109L</strain>
    </source>
</reference>
<keyword evidence="6 10" id="KW-0547">Nucleotide-binding</keyword>
<comment type="caution">
    <text evidence="14">The sequence shown here is derived from an EMBL/GenBank/DDBJ whole genome shotgun (WGS) entry which is preliminary data.</text>
</comment>
<dbReference type="Gene3D" id="1.10.20.140">
    <property type="match status" value="1"/>
</dbReference>
<evidence type="ECO:0000256" key="6">
    <source>
        <dbReference type="ARBA" id="ARBA00022741"/>
    </source>
</evidence>
<sequence length="296" mass="32539">MSAFSGLPTIPSDCPVLIAGPTASGKSALALEIARQAGGVIINADASQVYDCWRVITARPSLQDEAVAPHRLYGHVAFDQPYSVGHWLREVRPILEGAQRPIIVGGTGLYFAALTEGLAEIPPTPPSIRSDADAMPLDALIAGLDARSAARIDLRNRARVQRAWEVRTATGRSLAEWQAHTPPPDLPITATVPLLIEAERDWLNQRILSRFDQMLEQGALDEVAAMDRQFDATLPAFKAIGVPELVAYRRGTCTLDEARARVVISTRQFAKRQRTWFRSRLDKWHRLQPRGGEQAG</sequence>
<dbReference type="EC" id="2.5.1.75" evidence="10"/>
<dbReference type="RefSeq" id="WP_198686424.1">
    <property type="nucleotide sequence ID" value="NZ_JAEIJD010000009.1"/>
</dbReference>
<dbReference type="InterPro" id="IPR027417">
    <property type="entry name" value="P-loop_NTPase"/>
</dbReference>
<dbReference type="EMBL" id="JAEIJD010000009">
    <property type="protein sequence ID" value="MBI6630395.1"/>
    <property type="molecule type" value="Genomic_DNA"/>
</dbReference>
<evidence type="ECO:0000256" key="13">
    <source>
        <dbReference type="RuleBase" id="RU003785"/>
    </source>
</evidence>
<dbReference type="GO" id="GO:0005524">
    <property type="term" value="F:ATP binding"/>
    <property type="evidence" value="ECO:0007669"/>
    <property type="project" value="UniProtKB-UniRule"/>
</dbReference>
<keyword evidence="7 10" id="KW-0067">ATP-binding</keyword>
<dbReference type="InterPro" id="IPR039657">
    <property type="entry name" value="Dimethylallyltransferase"/>
</dbReference>
<evidence type="ECO:0000256" key="11">
    <source>
        <dbReference type="RuleBase" id="RU003783"/>
    </source>
</evidence>
<evidence type="ECO:0000313" key="15">
    <source>
        <dbReference type="Proteomes" id="UP000613255"/>
    </source>
</evidence>
<comment type="cofactor">
    <cofactor evidence="1 10">
        <name>Mg(2+)</name>
        <dbReference type="ChEBI" id="CHEBI:18420"/>
    </cofactor>
</comment>
<feature type="binding site" evidence="10">
    <location>
        <begin position="20"/>
        <end position="27"/>
    </location>
    <ligand>
        <name>ATP</name>
        <dbReference type="ChEBI" id="CHEBI:30616"/>
    </ligand>
</feature>
<dbReference type="Proteomes" id="UP000613255">
    <property type="component" value="Unassembled WGS sequence"/>
</dbReference>
<keyword evidence="4 10" id="KW-0808">Transferase</keyword>
<dbReference type="SUPFAM" id="SSF52540">
    <property type="entry name" value="P-loop containing nucleoside triphosphate hydrolases"/>
    <property type="match status" value="2"/>
</dbReference>
<dbReference type="Pfam" id="PF01715">
    <property type="entry name" value="IPPT"/>
    <property type="match status" value="1"/>
</dbReference>
<comment type="caution">
    <text evidence="10">Lacks conserved residue(s) required for the propagation of feature annotation.</text>
</comment>
<evidence type="ECO:0000256" key="7">
    <source>
        <dbReference type="ARBA" id="ARBA00022840"/>
    </source>
</evidence>
<proteinExistence type="inferred from homology"/>
<gene>
    <name evidence="10 14" type="primary">miaA</name>
    <name evidence="14" type="ORF">JAO82_10965</name>
</gene>
<comment type="similarity">
    <text evidence="3 10 13">Belongs to the IPP transferase family.</text>
</comment>
<dbReference type="AlphaFoldDB" id="A0A934HTD9"/>
<feature type="binding site" evidence="10">
    <location>
        <begin position="22"/>
        <end position="27"/>
    </location>
    <ligand>
        <name>substrate</name>
    </ligand>
</feature>
<keyword evidence="8 10" id="KW-0460">Magnesium</keyword>
<evidence type="ECO:0000256" key="9">
    <source>
        <dbReference type="ARBA" id="ARBA00049563"/>
    </source>
</evidence>
<dbReference type="GO" id="GO:0006400">
    <property type="term" value="P:tRNA modification"/>
    <property type="evidence" value="ECO:0007669"/>
    <property type="project" value="TreeGrafter"/>
</dbReference>
<evidence type="ECO:0000256" key="12">
    <source>
        <dbReference type="RuleBase" id="RU003784"/>
    </source>
</evidence>
<evidence type="ECO:0000256" key="1">
    <source>
        <dbReference type="ARBA" id="ARBA00001946"/>
    </source>
</evidence>
<feature type="site" description="Interaction with substrate tRNA" evidence="10">
    <location>
        <position position="129"/>
    </location>
</feature>
<evidence type="ECO:0000256" key="5">
    <source>
        <dbReference type="ARBA" id="ARBA00022694"/>
    </source>
</evidence>
<comment type="function">
    <text evidence="2 10 12">Catalyzes the transfer of a dimethylallyl group onto the adenine at position 37 in tRNAs that read codons beginning with uridine, leading to the formation of N6-(dimethylallyl)adenosine (i(6)A).</text>
</comment>
<dbReference type="PANTHER" id="PTHR11088">
    <property type="entry name" value="TRNA DIMETHYLALLYLTRANSFERASE"/>
    <property type="match status" value="1"/>
</dbReference>
<organism evidence="14 15">
    <name type="scientific">Pontibaca salina</name>
    <dbReference type="NCBI Taxonomy" id="2795731"/>
    <lineage>
        <taxon>Bacteria</taxon>
        <taxon>Pseudomonadati</taxon>
        <taxon>Pseudomonadota</taxon>
        <taxon>Alphaproteobacteria</taxon>
        <taxon>Rhodobacterales</taxon>
        <taxon>Roseobacteraceae</taxon>
        <taxon>Pontibaca</taxon>
    </lineage>
</organism>
<accession>A0A934HTD9</accession>
<evidence type="ECO:0000256" key="2">
    <source>
        <dbReference type="ARBA" id="ARBA00003213"/>
    </source>
</evidence>